<dbReference type="Gene3D" id="1.20.1640.10">
    <property type="entry name" value="Multidrug efflux transporter AcrB transmembrane domain"/>
    <property type="match status" value="1"/>
</dbReference>
<evidence type="ECO:0000256" key="4">
    <source>
        <dbReference type="ARBA" id="ARBA00022692"/>
    </source>
</evidence>
<keyword evidence="2 9" id="KW-0813">Transport</keyword>
<comment type="similarity">
    <text evidence="9">Belongs to the SecD/SecF family. SecF subfamily.</text>
</comment>
<dbReference type="PANTHER" id="PTHR30081">
    <property type="entry name" value="PROTEIN-EXPORT MEMBRANE PROTEIN SEC"/>
    <property type="match status" value="1"/>
</dbReference>
<dbReference type="InterPro" id="IPR022645">
    <property type="entry name" value="SecD/SecF_bac"/>
</dbReference>
<comment type="caution">
    <text evidence="12">The sequence shown here is derived from an EMBL/GenBank/DDBJ whole genome shotgun (WGS) entry which is preliminary data.</text>
</comment>
<dbReference type="NCBIfam" id="TIGR00916">
    <property type="entry name" value="2A0604s01"/>
    <property type="match status" value="1"/>
</dbReference>
<comment type="function">
    <text evidence="9">Part of the Sec protein translocase complex. Interacts with the SecYEG preprotein conducting channel. SecDF uses the proton motive force (PMF) to complete protein translocation after the ATP-dependent function of SecA.</text>
</comment>
<dbReference type="NCBIfam" id="TIGR00966">
    <property type="entry name" value="transloc_SecF"/>
    <property type="match status" value="1"/>
</dbReference>
<evidence type="ECO:0000256" key="3">
    <source>
        <dbReference type="ARBA" id="ARBA00022475"/>
    </source>
</evidence>
<dbReference type="InterPro" id="IPR055344">
    <property type="entry name" value="SecD_SecF_C_bact"/>
</dbReference>
<accession>A0A9D5R8V1</accession>
<feature type="transmembrane region" description="Helical" evidence="9">
    <location>
        <begin position="12"/>
        <end position="31"/>
    </location>
</feature>
<keyword evidence="7 9" id="KW-0811">Translocation</keyword>
<dbReference type="GO" id="GO:0065002">
    <property type="term" value="P:intracellular protein transmembrane transport"/>
    <property type="evidence" value="ECO:0007669"/>
    <property type="project" value="UniProtKB-UniRule"/>
</dbReference>
<name>A0A9D5R8V1_9FIRM</name>
<dbReference type="InterPro" id="IPR048634">
    <property type="entry name" value="SecD_SecF_C"/>
</dbReference>
<dbReference type="InterPro" id="IPR022813">
    <property type="entry name" value="SecD/SecF_arch_bac"/>
</dbReference>
<dbReference type="GO" id="GO:0006605">
    <property type="term" value="P:protein targeting"/>
    <property type="evidence" value="ECO:0007669"/>
    <property type="project" value="UniProtKB-UniRule"/>
</dbReference>
<dbReference type="PRINTS" id="PR01755">
    <property type="entry name" value="SECFTRNLCASE"/>
</dbReference>
<evidence type="ECO:0000256" key="10">
    <source>
        <dbReference type="SAM" id="MobiDB-lite"/>
    </source>
</evidence>
<keyword evidence="6 9" id="KW-1133">Transmembrane helix</keyword>
<keyword evidence="13" id="KW-1185">Reference proteome</keyword>
<dbReference type="AlphaFoldDB" id="A0A9D5R8V1"/>
<reference evidence="12" key="1">
    <citation type="submission" date="2020-10" db="EMBL/GenBank/DDBJ databases">
        <title>ChiBAC.</title>
        <authorList>
            <person name="Zenner C."/>
            <person name="Hitch T.C.A."/>
            <person name="Clavel T."/>
        </authorList>
    </citation>
    <scope>NUCLEOTIDE SEQUENCE</scope>
    <source>
        <strain evidence="12">DSM 107454</strain>
    </source>
</reference>
<dbReference type="Proteomes" id="UP000806542">
    <property type="component" value="Unassembled WGS sequence"/>
</dbReference>
<feature type="transmembrane region" description="Helical" evidence="9">
    <location>
        <begin position="227"/>
        <end position="248"/>
    </location>
</feature>
<evidence type="ECO:0000256" key="8">
    <source>
        <dbReference type="ARBA" id="ARBA00023136"/>
    </source>
</evidence>
<feature type="transmembrane region" description="Helical" evidence="9">
    <location>
        <begin position="254"/>
        <end position="275"/>
    </location>
</feature>
<gene>
    <name evidence="9 12" type="primary">secF</name>
    <name evidence="12" type="ORF">INF28_07930</name>
</gene>
<sequence>MFDIVKNKKIFLTIAGVLVLVSIASLIFRGFNLDTDFAGGMAVTYQIDTAFSVSEVQEIVDNALGSDQSPSSVQQSGNEVIIKFGFDNNLQTDEERSDFSMNKIAAITSALQEKYGTPVENTENTENNENAEATAAPEAEATTAPEAEATATPEAEATTAPEAEATTAPETEGEEATASVTGVTLKNQDIVSPSTGRDLARSAVIMSVLACLAILLYVTFRFEFTSGVVAILALIHDVLILLGVYSVFQWSVDTNFIAAVLTVLGYSINNTIVIMDRIRENTRHARKETYAEIANNSIWQTMTRSINTTITTLLTIGMVYLLGVPSIQAFSLPIIIGIVVGFYSSVFVSGSLWAFWRDSAVKGKKAAAK</sequence>
<feature type="transmembrane region" description="Helical" evidence="9">
    <location>
        <begin position="199"/>
        <end position="220"/>
    </location>
</feature>
<comment type="subunit">
    <text evidence="9">Forms a complex with SecD. Part of the essential Sec protein translocation apparatus which comprises SecA, SecYEG and auxiliary proteins SecDF. Other proteins may also be involved.</text>
</comment>
<evidence type="ECO:0000256" key="6">
    <source>
        <dbReference type="ARBA" id="ARBA00022989"/>
    </source>
</evidence>
<evidence type="ECO:0000256" key="2">
    <source>
        <dbReference type="ARBA" id="ARBA00022448"/>
    </source>
</evidence>
<evidence type="ECO:0000256" key="5">
    <source>
        <dbReference type="ARBA" id="ARBA00022927"/>
    </source>
</evidence>
<dbReference type="Pfam" id="PF02355">
    <property type="entry name" value="SecD_SecF_C"/>
    <property type="match status" value="1"/>
</dbReference>
<feature type="region of interest" description="Disordered" evidence="10">
    <location>
        <begin position="114"/>
        <end position="180"/>
    </location>
</feature>
<dbReference type="GO" id="GO:0043952">
    <property type="term" value="P:protein transport by the Sec complex"/>
    <property type="evidence" value="ECO:0007669"/>
    <property type="project" value="UniProtKB-UniRule"/>
</dbReference>
<keyword evidence="8 9" id="KW-0472">Membrane</keyword>
<feature type="domain" description="Protein export membrane protein SecD/SecF C-terminal" evidence="11">
    <location>
        <begin position="182"/>
        <end position="357"/>
    </location>
</feature>
<dbReference type="RefSeq" id="WP_226392943.1">
    <property type="nucleotide sequence ID" value="NZ_JADCKB010000015.1"/>
</dbReference>
<keyword evidence="4 9" id="KW-0812">Transmembrane</keyword>
<dbReference type="EMBL" id="JADCKB010000015">
    <property type="protein sequence ID" value="MBE5040390.1"/>
    <property type="molecule type" value="Genomic_DNA"/>
</dbReference>
<feature type="transmembrane region" description="Helical" evidence="9">
    <location>
        <begin position="330"/>
        <end position="356"/>
    </location>
</feature>
<proteinExistence type="inferred from homology"/>
<dbReference type="HAMAP" id="MF_01464_B">
    <property type="entry name" value="SecF_B"/>
    <property type="match status" value="1"/>
</dbReference>
<protein>
    <recommendedName>
        <fullName evidence="9">Protein-export membrane protein SecF</fullName>
    </recommendedName>
</protein>
<evidence type="ECO:0000256" key="9">
    <source>
        <dbReference type="HAMAP-Rule" id="MF_01464"/>
    </source>
</evidence>
<organism evidence="12 13">
    <name type="scientific">Ructibacterium gallinarum</name>
    <dbReference type="NCBI Taxonomy" id="2779355"/>
    <lineage>
        <taxon>Bacteria</taxon>
        <taxon>Bacillati</taxon>
        <taxon>Bacillota</taxon>
        <taxon>Clostridia</taxon>
        <taxon>Eubacteriales</taxon>
        <taxon>Oscillospiraceae</taxon>
        <taxon>Ructibacterium</taxon>
    </lineage>
</organism>
<dbReference type="SUPFAM" id="SSF82866">
    <property type="entry name" value="Multidrug efflux transporter AcrB transmembrane domain"/>
    <property type="match status" value="1"/>
</dbReference>
<evidence type="ECO:0000256" key="7">
    <source>
        <dbReference type="ARBA" id="ARBA00023010"/>
    </source>
</evidence>
<dbReference type="GO" id="GO:0015450">
    <property type="term" value="F:protein-transporting ATPase activity"/>
    <property type="evidence" value="ECO:0007669"/>
    <property type="project" value="InterPro"/>
</dbReference>
<evidence type="ECO:0000256" key="1">
    <source>
        <dbReference type="ARBA" id="ARBA00004651"/>
    </source>
</evidence>
<dbReference type="PANTHER" id="PTHR30081:SF8">
    <property type="entry name" value="PROTEIN TRANSLOCASE SUBUNIT SECF"/>
    <property type="match status" value="1"/>
</dbReference>
<evidence type="ECO:0000313" key="12">
    <source>
        <dbReference type="EMBL" id="MBE5040390.1"/>
    </source>
</evidence>
<keyword evidence="5 9" id="KW-0653">Protein transport</keyword>
<dbReference type="InterPro" id="IPR005665">
    <property type="entry name" value="SecF_bac"/>
</dbReference>
<evidence type="ECO:0000259" key="11">
    <source>
        <dbReference type="Pfam" id="PF02355"/>
    </source>
</evidence>
<keyword evidence="3 9" id="KW-1003">Cell membrane</keyword>
<feature type="compositionally biased region" description="Low complexity" evidence="10">
    <location>
        <begin position="120"/>
        <end position="170"/>
    </location>
</feature>
<evidence type="ECO:0000313" key="13">
    <source>
        <dbReference type="Proteomes" id="UP000806542"/>
    </source>
</evidence>
<feature type="transmembrane region" description="Helical" evidence="9">
    <location>
        <begin position="306"/>
        <end position="324"/>
    </location>
</feature>
<dbReference type="GO" id="GO:0005886">
    <property type="term" value="C:plasma membrane"/>
    <property type="evidence" value="ECO:0007669"/>
    <property type="project" value="UniProtKB-SubCell"/>
</dbReference>
<comment type="subcellular location">
    <subcellularLocation>
        <location evidence="1 9">Cell membrane</location>
        <topology evidence="1 9">Multi-pass membrane protein</topology>
    </subcellularLocation>
</comment>